<keyword evidence="4" id="KW-1185">Reference proteome</keyword>
<evidence type="ECO:0000256" key="1">
    <source>
        <dbReference type="ARBA" id="ARBA00022679"/>
    </source>
</evidence>
<dbReference type="GO" id="GO:0043743">
    <property type="term" value="F:LPPG:FO 2-phospho-L-lactate transferase activity"/>
    <property type="evidence" value="ECO:0007669"/>
    <property type="project" value="UniProtKB-EC"/>
</dbReference>
<keyword evidence="2" id="KW-0460">Magnesium</keyword>
<dbReference type="PANTHER" id="PTHR43007">
    <property type="entry name" value="2-PHOSPHO-L-LACTATE TRANSFERASE"/>
    <property type="match status" value="1"/>
</dbReference>
<dbReference type="Proteomes" id="UP000281647">
    <property type="component" value="Unassembled WGS sequence"/>
</dbReference>
<dbReference type="Gene3D" id="3.40.50.10680">
    <property type="entry name" value="CofD-like domains"/>
    <property type="match status" value="1"/>
</dbReference>
<dbReference type="InterPro" id="IPR038136">
    <property type="entry name" value="CofD-like_dom_sf"/>
</dbReference>
<gene>
    <name evidence="3" type="ORF">EET67_14955</name>
</gene>
<dbReference type="EC" id="2.7.8.28" evidence="3"/>
<dbReference type="EMBL" id="RKST01000014">
    <property type="protein sequence ID" value="RUM97155.1"/>
    <property type="molecule type" value="Genomic_DNA"/>
</dbReference>
<dbReference type="AlphaFoldDB" id="A0A432V4R9"/>
<dbReference type="NCBIfam" id="TIGR01819">
    <property type="entry name" value="F420_cofD"/>
    <property type="match status" value="1"/>
</dbReference>
<reference evidence="3 4" key="1">
    <citation type="submission" date="2018-11" db="EMBL/GenBank/DDBJ databases">
        <title>Pseudaminobacter arsenicus sp. nov., an arsenic-resistant bacterium isolated from arsenic-rich aquifers.</title>
        <authorList>
            <person name="Mu Y."/>
        </authorList>
    </citation>
    <scope>NUCLEOTIDE SEQUENCE [LARGE SCALE GENOMIC DNA]</scope>
    <source>
        <strain evidence="3 4">CB3</strain>
    </source>
</reference>
<dbReference type="RefSeq" id="WP_128627328.1">
    <property type="nucleotide sequence ID" value="NZ_RKST01000014.1"/>
</dbReference>
<sequence length="335" mass="35463">MKASAKDGIDLQSGKGRVVALCGGVGGAKLAFGLSRVIGSDLTVVVNTGDDFEHLGLLISPDLDTVLYTLGGIANKELGWGRADESWNFMEALRHLGGEAWFQLGDRDLALHVERTHQLRSGRSLTDFMRTAAERHGIASKILPMSDDPVRTMVATSAGMLPFQRYFVEQRCAPEVNGIVFDGAAAALPSTEVLAALQAPDLRGIIICPSNPFLSIDPILAVPGIRKLLDAAQVPVVAVSPIIGGVAVKGPTVKIMDELGVPATSRAIAQHYGGLLHGLVIDEVDAAEGAEIGGRIHVTPTLMKSDEDRERLAREVLGFVDMIAADLQPRAKAVG</sequence>
<dbReference type="OrthoDB" id="7466225at2"/>
<dbReference type="Gene3D" id="1.10.8.240">
    <property type="entry name" value="CofD-like domain"/>
    <property type="match status" value="1"/>
</dbReference>
<dbReference type="InterPro" id="IPR002882">
    <property type="entry name" value="CofD"/>
</dbReference>
<proteinExistence type="inferred from homology"/>
<evidence type="ECO:0000313" key="3">
    <source>
        <dbReference type="EMBL" id="RUM97155.1"/>
    </source>
</evidence>
<evidence type="ECO:0000256" key="2">
    <source>
        <dbReference type="ARBA" id="ARBA00022842"/>
    </source>
</evidence>
<dbReference type="HAMAP" id="MF_01257">
    <property type="entry name" value="CofD"/>
    <property type="match status" value="1"/>
</dbReference>
<comment type="caution">
    <text evidence="3">The sequence shown here is derived from an EMBL/GenBank/DDBJ whole genome shotgun (WGS) entry which is preliminary data.</text>
</comment>
<evidence type="ECO:0000313" key="4">
    <source>
        <dbReference type="Proteomes" id="UP000281647"/>
    </source>
</evidence>
<protein>
    <submittedName>
        <fullName evidence="3">2-phospho-L-lactate transferase</fullName>
        <ecNumber evidence="3">2.7.8.28</ecNumber>
    </submittedName>
</protein>
<dbReference type="InterPro" id="IPR010115">
    <property type="entry name" value="FbiA/CofD"/>
</dbReference>
<dbReference type="CDD" id="cd07186">
    <property type="entry name" value="CofD_like"/>
    <property type="match status" value="1"/>
</dbReference>
<organism evidence="3 4">
    <name type="scientific">Borborobacter arsenicus</name>
    <dbReference type="NCBI Taxonomy" id="1851146"/>
    <lineage>
        <taxon>Bacteria</taxon>
        <taxon>Pseudomonadati</taxon>
        <taxon>Pseudomonadota</taxon>
        <taxon>Alphaproteobacteria</taxon>
        <taxon>Hyphomicrobiales</taxon>
        <taxon>Phyllobacteriaceae</taxon>
        <taxon>Borborobacter</taxon>
    </lineage>
</organism>
<name>A0A432V4R9_9HYPH</name>
<dbReference type="Pfam" id="PF01933">
    <property type="entry name" value="CofD"/>
    <property type="match status" value="1"/>
</dbReference>
<dbReference type="SUPFAM" id="SSF142338">
    <property type="entry name" value="CofD-like"/>
    <property type="match status" value="1"/>
</dbReference>
<dbReference type="GO" id="GO:0000287">
    <property type="term" value="F:magnesium ion binding"/>
    <property type="evidence" value="ECO:0007669"/>
    <property type="project" value="InterPro"/>
</dbReference>
<keyword evidence="1 3" id="KW-0808">Transferase</keyword>
<accession>A0A432V4R9</accession>
<dbReference type="PANTHER" id="PTHR43007:SF1">
    <property type="entry name" value="2-PHOSPHO-L-LACTATE TRANSFERASE"/>
    <property type="match status" value="1"/>
</dbReference>